<gene>
    <name evidence="3" type="ORF">IAB07_06375</name>
</gene>
<keyword evidence="1" id="KW-0732">Signal</keyword>
<protein>
    <recommendedName>
        <fullName evidence="2">Tail specific protease domain-containing protein</fullName>
    </recommendedName>
</protein>
<dbReference type="PANTHER" id="PTHR32060:SF30">
    <property type="entry name" value="CARBOXY-TERMINAL PROCESSING PROTEASE CTPA"/>
    <property type="match status" value="1"/>
</dbReference>
<reference evidence="3" key="1">
    <citation type="submission" date="2020-10" db="EMBL/GenBank/DDBJ databases">
        <authorList>
            <person name="Gilroy R."/>
        </authorList>
    </citation>
    <scope>NUCLEOTIDE SEQUENCE</scope>
    <source>
        <strain evidence="3">9366</strain>
    </source>
</reference>
<reference evidence="3" key="2">
    <citation type="journal article" date="2021" name="PeerJ">
        <title>Extensive microbial diversity within the chicken gut microbiome revealed by metagenomics and culture.</title>
        <authorList>
            <person name="Gilroy R."/>
            <person name="Ravi A."/>
            <person name="Getino M."/>
            <person name="Pursley I."/>
            <person name="Horton D.L."/>
            <person name="Alikhan N.F."/>
            <person name="Baker D."/>
            <person name="Gharbi K."/>
            <person name="Hall N."/>
            <person name="Watson M."/>
            <person name="Adriaenssens E.M."/>
            <person name="Foster-Nyarko E."/>
            <person name="Jarju S."/>
            <person name="Secka A."/>
            <person name="Antonio M."/>
            <person name="Oren A."/>
            <person name="Chaudhuri R.R."/>
            <person name="La Ragione R."/>
            <person name="Hildebrand F."/>
            <person name="Pallen M.J."/>
        </authorList>
    </citation>
    <scope>NUCLEOTIDE SEQUENCE</scope>
    <source>
        <strain evidence="3">9366</strain>
    </source>
</reference>
<organism evidence="3 4">
    <name type="scientific">Candidatus Caccalectryoclostridium excrementigallinarum</name>
    <dbReference type="NCBI Taxonomy" id="2840710"/>
    <lineage>
        <taxon>Bacteria</taxon>
        <taxon>Bacillati</taxon>
        <taxon>Bacillota</taxon>
        <taxon>Clostridia</taxon>
        <taxon>Christensenellales</taxon>
        <taxon>Christensenellaceae</taxon>
        <taxon>Christensenellaceae incertae sedis</taxon>
        <taxon>Candidatus Caccalectryoclostridium</taxon>
    </lineage>
</organism>
<dbReference type="GO" id="GO:0030288">
    <property type="term" value="C:outer membrane-bounded periplasmic space"/>
    <property type="evidence" value="ECO:0007669"/>
    <property type="project" value="TreeGrafter"/>
</dbReference>
<dbReference type="SUPFAM" id="SSF52096">
    <property type="entry name" value="ClpP/crotonase"/>
    <property type="match status" value="1"/>
</dbReference>
<dbReference type="GO" id="GO:0004175">
    <property type="term" value="F:endopeptidase activity"/>
    <property type="evidence" value="ECO:0007669"/>
    <property type="project" value="TreeGrafter"/>
</dbReference>
<sequence length="598" mass="66052">MMKKVSLIICMALILCGVMLVPAACVDDPASDGLSKTDYPFRNLSAEYTIEDATIPTYHKEGSEMPYVELETFFAALDGLYDDKDLQSFVSEASHEYVLQYTGERVYTMIANWEKDTIRLDSLTFLSSFEQAPATDYAAFLQPVATWKTGESDIVFDLGEYGFDILYHDGQTLFPFYIVNLLFCSFNLYNVYFNGEAYYGIEQGSLTQGMTAEKWAEIMTCERNDEPISAEMSLINLNFLNFALDYFYGLKDYKDIGSFAEDVITGDLKEALLSSDNAVRDQAYIDLLQKTLDERHTALIKPSYYSGADAQFDASTENILNGGLGEGLKEAWQISADLNEALVAPGSDALRPVEQPDGTVTYVFDLVRFAGDTAIVYLDAFKAGSDEQIYNEDGTVSEDAMQHDTYFFMRYAMDRIAEHDSKTGTTTKNVVLDLAWNGGGSIAAMWRALGFLTDEPIEYLTRSTISGATSAEYYAVDADGDGDFTDDDAYDQYEWYVLTTKLSFSAANLFTAIAKEQGIATVIGEQSGGGTCAVYTIVLPDGTTANISSPIVFETAKYDQGVMVGGDAVESGVVPDIPLDRQHFYDNEALLNAIKGVR</sequence>
<accession>A0A9D1MNR8</accession>
<proteinExistence type="predicted"/>
<evidence type="ECO:0000313" key="3">
    <source>
        <dbReference type="EMBL" id="HIU63374.1"/>
    </source>
</evidence>
<feature type="domain" description="Tail specific protease" evidence="2">
    <location>
        <begin position="359"/>
        <end position="580"/>
    </location>
</feature>
<evidence type="ECO:0000259" key="2">
    <source>
        <dbReference type="SMART" id="SM00245"/>
    </source>
</evidence>
<dbReference type="GO" id="GO:0007165">
    <property type="term" value="P:signal transduction"/>
    <property type="evidence" value="ECO:0007669"/>
    <property type="project" value="TreeGrafter"/>
</dbReference>
<dbReference type="PANTHER" id="PTHR32060">
    <property type="entry name" value="TAIL-SPECIFIC PROTEASE"/>
    <property type="match status" value="1"/>
</dbReference>
<dbReference type="SMART" id="SM00245">
    <property type="entry name" value="TSPc"/>
    <property type="match status" value="1"/>
</dbReference>
<evidence type="ECO:0000313" key="4">
    <source>
        <dbReference type="Proteomes" id="UP000824145"/>
    </source>
</evidence>
<feature type="signal peptide" evidence="1">
    <location>
        <begin position="1"/>
        <end position="23"/>
    </location>
</feature>
<dbReference type="Proteomes" id="UP000824145">
    <property type="component" value="Unassembled WGS sequence"/>
</dbReference>
<name>A0A9D1MNR8_9FIRM</name>
<dbReference type="AlphaFoldDB" id="A0A9D1MNR8"/>
<feature type="chain" id="PRO_5038497877" description="Tail specific protease domain-containing protein" evidence="1">
    <location>
        <begin position="24"/>
        <end position="598"/>
    </location>
</feature>
<evidence type="ECO:0000256" key="1">
    <source>
        <dbReference type="SAM" id="SignalP"/>
    </source>
</evidence>
<dbReference type="InterPro" id="IPR005151">
    <property type="entry name" value="Tail-specific_protease"/>
</dbReference>
<dbReference type="EMBL" id="DVNJ01000032">
    <property type="protein sequence ID" value="HIU63374.1"/>
    <property type="molecule type" value="Genomic_DNA"/>
</dbReference>
<dbReference type="GO" id="GO:0006508">
    <property type="term" value="P:proteolysis"/>
    <property type="evidence" value="ECO:0007669"/>
    <property type="project" value="InterPro"/>
</dbReference>
<dbReference type="GO" id="GO:0008236">
    <property type="term" value="F:serine-type peptidase activity"/>
    <property type="evidence" value="ECO:0007669"/>
    <property type="project" value="InterPro"/>
</dbReference>
<dbReference type="Pfam" id="PF03572">
    <property type="entry name" value="Peptidase_S41"/>
    <property type="match status" value="1"/>
</dbReference>
<dbReference type="InterPro" id="IPR029045">
    <property type="entry name" value="ClpP/crotonase-like_dom_sf"/>
</dbReference>
<dbReference type="Gene3D" id="3.90.226.10">
    <property type="entry name" value="2-enoyl-CoA Hydratase, Chain A, domain 1"/>
    <property type="match status" value="1"/>
</dbReference>
<comment type="caution">
    <text evidence="3">The sequence shown here is derived from an EMBL/GenBank/DDBJ whole genome shotgun (WGS) entry which is preliminary data.</text>
</comment>